<organism evidence="3 4">
    <name type="scientific">Parasitella parasitica</name>
    <dbReference type="NCBI Taxonomy" id="35722"/>
    <lineage>
        <taxon>Eukaryota</taxon>
        <taxon>Fungi</taxon>
        <taxon>Fungi incertae sedis</taxon>
        <taxon>Mucoromycota</taxon>
        <taxon>Mucoromycotina</taxon>
        <taxon>Mucoromycetes</taxon>
        <taxon>Mucorales</taxon>
        <taxon>Mucorineae</taxon>
        <taxon>Mucoraceae</taxon>
        <taxon>Parasitella</taxon>
    </lineage>
</organism>
<dbReference type="STRING" id="35722.A0A0B7N668"/>
<evidence type="ECO:0000313" key="3">
    <source>
        <dbReference type="EMBL" id="CEP10960.1"/>
    </source>
</evidence>
<dbReference type="Gene3D" id="1.10.443.20">
    <property type="entry name" value="Centromere DNA-binding protein complex CBF3 subunit, domain 2"/>
    <property type="match status" value="1"/>
</dbReference>
<dbReference type="InterPro" id="IPR038279">
    <property type="entry name" value="Ndc10_dom2_sf"/>
</dbReference>
<evidence type="ECO:0000256" key="1">
    <source>
        <dbReference type="SAM" id="MobiDB-lite"/>
    </source>
</evidence>
<keyword evidence="4" id="KW-1185">Reference proteome</keyword>
<name>A0A0B7N668_9FUNG</name>
<evidence type="ECO:0000313" key="4">
    <source>
        <dbReference type="Proteomes" id="UP000054107"/>
    </source>
</evidence>
<dbReference type="Proteomes" id="UP000054107">
    <property type="component" value="Unassembled WGS sequence"/>
</dbReference>
<feature type="region of interest" description="Disordered" evidence="1">
    <location>
        <begin position="303"/>
        <end position="323"/>
    </location>
</feature>
<reference evidence="3 4" key="1">
    <citation type="submission" date="2014-09" db="EMBL/GenBank/DDBJ databases">
        <authorList>
            <person name="Ellenberger Sabrina"/>
        </authorList>
    </citation>
    <scope>NUCLEOTIDE SEQUENCE [LARGE SCALE GENOMIC DNA]</scope>
    <source>
        <strain evidence="3 4">CBS 412.66</strain>
    </source>
</reference>
<dbReference type="EMBL" id="LN725615">
    <property type="protein sequence ID" value="CEP10960.1"/>
    <property type="molecule type" value="Genomic_DNA"/>
</dbReference>
<gene>
    <name evidence="3" type="primary">PARPA_04759.1 scaffold 15639</name>
</gene>
<sequence length="359" mass="41009">MHFVHVVYNYPGLYSTENVNEDFDSEDDYSSEDDASFVGRSHWEIPISNANQTRFMQESFDRAGISIVDKITLAPRICATQMGDNFGIPAAQISRMDKWSTDVMTNSYLNTVPRQFMRGIAGFDTDTEYRIPRGIEEPCLELKNLVFPMADYWYERVSTKHVPQQSVSAARFLMLIKCFKTTFLQDAAVMMDMIPDHPIWRHEIFKTQLFIDFKRKVNAHVDADEQPDSSIISKFAPEVKQQLQGIRNMISNMMAEVNERQAASDNTTQQLHRRIIDIISGNQPLQMSVRFNDSGASASVENYTTQSSASCPPIPTVDTTSPNRQFQYTAGSVPIYTISREISTVENLLKEWKEGWNGY</sequence>
<dbReference type="AlphaFoldDB" id="A0A0B7N668"/>
<dbReference type="Pfam" id="PF16787">
    <property type="entry name" value="NDC10_II"/>
    <property type="match status" value="1"/>
</dbReference>
<accession>A0A0B7N668</accession>
<evidence type="ECO:0000259" key="2">
    <source>
        <dbReference type="Pfam" id="PF16787"/>
    </source>
</evidence>
<proteinExistence type="predicted"/>
<protein>
    <recommendedName>
        <fullName evidence="2">Ndc10 domain-containing protein</fullName>
    </recommendedName>
</protein>
<dbReference type="OrthoDB" id="2288163at2759"/>
<dbReference type="InterPro" id="IPR031872">
    <property type="entry name" value="NDC10_II"/>
</dbReference>
<dbReference type="GO" id="GO:0003677">
    <property type="term" value="F:DNA binding"/>
    <property type="evidence" value="ECO:0007669"/>
    <property type="project" value="InterPro"/>
</dbReference>
<feature type="domain" description="Ndc10" evidence="2">
    <location>
        <begin position="84"/>
        <end position="210"/>
    </location>
</feature>